<evidence type="ECO:0000256" key="1">
    <source>
        <dbReference type="ARBA" id="ARBA00009986"/>
    </source>
</evidence>
<dbReference type="PROSITE" id="PS00070">
    <property type="entry name" value="ALDEHYDE_DEHYDR_CYS"/>
    <property type="match status" value="1"/>
</dbReference>
<dbReference type="NCBIfam" id="NF042993">
    <property type="entry name" value="AlphKGSA_gudD"/>
    <property type="match status" value="1"/>
</dbReference>
<reference evidence="6 7" key="1">
    <citation type="submission" date="2019-04" db="EMBL/GenBank/DDBJ databases">
        <title>Bacillus sediminilitoris sp. nov., isolated from a tidal flat sediment on the East China Sea.</title>
        <authorList>
            <person name="Wei Y."/>
            <person name="Mao H."/>
            <person name="Fang J."/>
        </authorList>
    </citation>
    <scope>NUCLEOTIDE SEQUENCE [LARGE SCALE GENOMIC DNA]</scope>
    <source>
        <strain evidence="6 7">DSL-17</strain>
    </source>
</reference>
<protein>
    <submittedName>
        <fullName evidence="6">Aldehyde dehydrogenase family protein</fullName>
    </submittedName>
</protein>
<evidence type="ECO:0000313" key="6">
    <source>
        <dbReference type="EMBL" id="THF80009.1"/>
    </source>
</evidence>
<proteinExistence type="inferred from homology"/>
<feature type="active site" evidence="3">
    <location>
        <position position="257"/>
    </location>
</feature>
<dbReference type="Proteomes" id="UP000310334">
    <property type="component" value="Unassembled WGS sequence"/>
</dbReference>
<dbReference type="FunFam" id="3.40.309.10:FF:000012">
    <property type="entry name" value="Betaine aldehyde dehydrogenase"/>
    <property type="match status" value="1"/>
</dbReference>
<comment type="similarity">
    <text evidence="1 4">Belongs to the aldehyde dehydrogenase family.</text>
</comment>
<dbReference type="SUPFAM" id="SSF53720">
    <property type="entry name" value="ALDH-like"/>
    <property type="match status" value="1"/>
</dbReference>
<evidence type="ECO:0000256" key="4">
    <source>
        <dbReference type="RuleBase" id="RU003345"/>
    </source>
</evidence>
<dbReference type="InterPro" id="IPR016163">
    <property type="entry name" value="Ald_DH_C"/>
</dbReference>
<organism evidence="6 7">
    <name type="scientific">Metabacillus sediminilitoris</name>
    <dbReference type="NCBI Taxonomy" id="2567941"/>
    <lineage>
        <taxon>Bacteria</taxon>
        <taxon>Bacillati</taxon>
        <taxon>Bacillota</taxon>
        <taxon>Bacilli</taxon>
        <taxon>Bacillales</taxon>
        <taxon>Bacillaceae</taxon>
        <taxon>Metabacillus</taxon>
    </lineage>
</organism>
<dbReference type="EMBL" id="SSNT01000007">
    <property type="protein sequence ID" value="THF80009.1"/>
    <property type="molecule type" value="Genomic_DNA"/>
</dbReference>
<dbReference type="Gene3D" id="3.40.309.10">
    <property type="entry name" value="Aldehyde Dehydrogenase, Chain A, domain 2"/>
    <property type="match status" value="1"/>
</dbReference>
<dbReference type="Gene3D" id="3.40.605.10">
    <property type="entry name" value="Aldehyde Dehydrogenase, Chain A, domain 1"/>
    <property type="match status" value="1"/>
</dbReference>
<evidence type="ECO:0000313" key="7">
    <source>
        <dbReference type="Proteomes" id="UP000310334"/>
    </source>
</evidence>
<keyword evidence="2 4" id="KW-0560">Oxidoreductase</keyword>
<dbReference type="InterPro" id="IPR015590">
    <property type="entry name" value="Aldehyde_DH_dom"/>
</dbReference>
<dbReference type="GO" id="GO:0016620">
    <property type="term" value="F:oxidoreductase activity, acting on the aldehyde or oxo group of donors, NAD or NADP as acceptor"/>
    <property type="evidence" value="ECO:0007669"/>
    <property type="project" value="InterPro"/>
</dbReference>
<dbReference type="FunFam" id="3.40.605.10:FF:000007">
    <property type="entry name" value="NAD/NADP-dependent betaine aldehyde dehydrogenase"/>
    <property type="match status" value="1"/>
</dbReference>
<gene>
    <name evidence="6" type="ORF">E6W99_10015</name>
</gene>
<dbReference type="AlphaFoldDB" id="A0A4S4BXZ3"/>
<evidence type="ECO:0000259" key="5">
    <source>
        <dbReference type="Pfam" id="PF00171"/>
    </source>
</evidence>
<dbReference type="RefSeq" id="WP_136353415.1">
    <property type="nucleotide sequence ID" value="NZ_CP046266.1"/>
</dbReference>
<dbReference type="InterPro" id="IPR054869">
    <property type="entry name" value="AlphKGSA_gudD"/>
</dbReference>
<dbReference type="PROSITE" id="PS00687">
    <property type="entry name" value="ALDEHYDE_DEHYDR_GLU"/>
    <property type="match status" value="1"/>
</dbReference>
<feature type="domain" description="Aldehyde dehydrogenase" evidence="5">
    <location>
        <begin position="20"/>
        <end position="486"/>
    </location>
</feature>
<name>A0A4S4BXZ3_9BACI</name>
<keyword evidence="7" id="KW-1185">Reference proteome</keyword>
<dbReference type="Pfam" id="PF00171">
    <property type="entry name" value="Aldedh"/>
    <property type="match status" value="1"/>
</dbReference>
<evidence type="ECO:0000256" key="3">
    <source>
        <dbReference type="PROSITE-ProRule" id="PRU10007"/>
    </source>
</evidence>
<dbReference type="OrthoDB" id="9762913at2"/>
<sequence>MQKVIEKNVKTYMNFINGEWTASSTNEVASSINPANKNEIVGYVQSSSKEDLDAAVAAAKQAQKAWRKLSGAARGNYLYKVATIMEGRLDEIAETMTKEMGKTFPEAKGETARGVAILRYYAGEGMRKIGDVIPSTDSEALMFTTRVPLGVVGVISPWNFPVAIPIWKMAPALIYGNTAVLKPAQEVSVTAAKIIECFEEAGIPAGVVNMVTGQGSVIGQGIIDHPDINGITFTGSNTVGKAVGQGALARGAKYQLEMGGKNPVIVLNDADLDLAVEGTISGGLQSTGQKCTATSRVFVQADVYDEFKGKLLTKVSEIKVGCGMQGDTWMGPCASENQLNTVLSYIQKGKEEGATLLYGGERPKENGRENGFYVQPTVFENVRNDMIIAQEEIFGPVLALIKVENIEEALELANDVEFGLSASIYTKDIGSMFSFINEMEAGLVRVNAETAGVELQAPFGGMKQSSSHSREQGQAAIEFFTSIKTVFVKA</sequence>
<evidence type="ECO:0000256" key="2">
    <source>
        <dbReference type="ARBA" id="ARBA00023002"/>
    </source>
</evidence>
<accession>A0A4S4BXZ3</accession>
<dbReference type="InterPro" id="IPR016161">
    <property type="entry name" value="Ald_DH/histidinol_DH"/>
</dbReference>
<dbReference type="InterPro" id="IPR016162">
    <property type="entry name" value="Ald_DH_N"/>
</dbReference>
<comment type="caution">
    <text evidence="6">The sequence shown here is derived from an EMBL/GenBank/DDBJ whole genome shotgun (WGS) entry which is preliminary data.</text>
</comment>
<dbReference type="PANTHER" id="PTHR11699">
    <property type="entry name" value="ALDEHYDE DEHYDROGENASE-RELATED"/>
    <property type="match status" value="1"/>
</dbReference>
<dbReference type="InterPro" id="IPR029510">
    <property type="entry name" value="Ald_DH_CS_GLU"/>
</dbReference>
<dbReference type="InterPro" id="IPR016160">
    <property type="entry name" value="Ald_DH_CS_CYS"/>
</dbReference>